<protein>
    <recommendedName>
        <fullName evidence="4">DUF2868 domain-containing protein</fullName>
    </recommendedName>
</protein>
<name>A0ABQ1G4N0_9GAMM</name>
<feature type="transmembrane region" description="Helical" evidence="1">
    <location>
        <begin position="77"/>
        <end position="98"/>
    </location>
</feature>
<keyword evidence="3" id="KW-1185">Reference proteome</keyword>
<evidence type="ECO:0000313" key="2">
    <source>
        <dbReference type="EMBL" id="GGA35385.1"/>
    </source>
</evidence>
<feature type="transmembrane region" description="Helical" evidence="1">
    <location>
        <begin position="104"/>
        <end position="126"/>
    </location>
</feature>
<proteinExistence type="predicted"/>
<evidence type="ECO:0000313" key="3">
    <source>
        <dbReference type="Proteomes" id="UP000620046"/>
    </source>
</evidence>
<gene>
    <name evidence="2" type="ORF">GCM10010981_25600</name>
</gene>
<keyword evidence="1" id="KW-0812">Transmembrane</keyword>
<sequence length="168" mass="18985">MNHETPRDDAMEREWALQEQAARAERLGLDARDDATLQRYRAVVRALRQPLDEDLPPDFASQVAKEIRRRPADTMRLELYLSWALLGTLAVVLLGLIVRYSSLLQAWLSNPWLVALAICFTLPALLGKLPAVTRRLGCKPQHRLLHYISNLRTFSSAAINASTSSRVL</sequence>
<dbReference type="EMBL" id="BMJA01000002">
    <property type="protein sequence ID" value="GGA35385.1"/>
    <property type="molecule type" value="Genomic_DNA"/>
</dbReference>
<reference evidence="3" key="1">
    <citation type="journal article" date="2019" name="Int. J. Syst. Evol. Microbiol.">
        <title>The Global Catalogue of Microorganisms (GCM) 10K type strain sequencing project: providing services to taxonomists for standard genome sequencing and annotation.</title>
        <authorList>
            <consortium name="The Broad Institute Genomics Platform"/>
            <consortium name="The Broad Institute Genome Sequencing Center for Infectious Disease"/>
            <person name="Wu L."/>
            <person name="Ma J."/>
        </authorList>
    </citation>
    <scope>NUCLEOTIDE SEQUENCE [LARGE SCALE GENOMIC DNA]</scope>
    <source>
        <strain evidence="3">CGMCC 1.15439</strain>
    </source>
</reference>
<dbReference type="Proteomes" id="UP000620046">
    <property type="component" value="Unassembled WGS sequence"/>
</dbReference>
<keyword evidence="1" id="KW-0472">Membrane</keyword>
<comment type="caution">
    <text evidence="2">The sequence shown here is derived from an EMBL/GenBank/DDBJ whole genome shotgun (WGS) entry which is preliminary data.</text>
</comment>
<evidence type="ECO:0008006" key="4">
    <source>
        <dbReference type="Google" id="ProtNLM"/>
    </source>
</evidence>
<evidence type="ECO:0000256" key="1">
    <source>
        <dbReference type="SAM" id="Phobius"/>
    </source>
</evidence>
<dbReference type="RefSeq" id="WP_188794695.1">
    <property type="nucleotide sequence ID" value="NZ_BMJA01000002.1"/>
</dbReference>
<accession>A0ABQ1G4N0</accession>
<organism evidence="2 3">
    <name type="scientific">Dyella nitratireducens</name>
    <dbReference type="NCBI Taxonomy" id="1849580"/>
    <lineage>
        <taxon>Bacteria</taxon>
        <taxon>Pseudomonadati</taxon>
        <taxon>Pseudomonadota</taxon>
        <taxon>Gammaproteobacteria</taxon>
        <taxon>Lysobacterales</taxon>
        <taxon>Rhodanobacteraceae</taxon>
        <taxon>Dyella</taxon>
    </lineage>
</organism>
<keyword evidence="1" id="KW-1133">Transmembrane helix</keyword>